<dbReference type="HOGENOM" id="CLU_033907_1_1_1"/>
<dbReference type="Gene3D" id="3.40.50.300">
    <property type="entry name" value="P-loop containing nucleotide triphosphate hydrolases"/>
    <property type="match status" value="1"/>
</dbReference>
<name>A0A0C9VAN8_SPHS4</name>
<evidence type="ECO:0008006" key="3">
    <source>
        <dbReference type="Google" id="ProtNLM"/>
    </source>
</evidence>
<accession>A0A0C9VAN8</accession>
<evidence type="ECO:0000313" key="2">
    <source>
        <dbReference type="Proteomes" id="UP000054279"/>
    </source>
</evidence>
<dbReference type="AlphaFoldDB" id="A0A0C9VAN8"/>
<dbReference type="Proteomes" id="UP000054279">
    <property type="component" value="Unassembled WGS sequence"/>
</dbReference>
<dbReference type="Pfam" id="PF19798">
    <property type="entry name" value="Sulfotransfer_5"/>
    <property type="match status" value="1"/>
</dbReference>
<dbReference type="EMBL" id="KN837198">
    <property type="protein sequence ID" value="KIJ34555.1"/>
    <property type="molecule type" value="Genomic_DNA"/>
</dbReference>
<sequence length="277" mass="31931">MDFQTPNDADKRPIMLWSVPRSTSTAFERAFMQREDTYVFHEPFGESYYYGPEHLSSRYSDKQRAASNSKDLTYSDVLRQLLRSHQESDGKRCVAKDMAGYVVKSEKVKSSPRANPTVFSDEELKKFRHTFLIRTPEKSISSYYRTTLGDCGKDFGSFDPNEAGFAELTALLDYTKRILPNDPVVVLDSADLIREPEKSLRAFCQGVGIPFQESMLQWEAGHVSTFDKWKGWHDDVEKSTGFKEVKREKIELPEHVKKCIEDNIPIYEALKEQKLTI</sequence>
<organism evidence="1 2">
    <name type="scientific">Sphaerobolus stellatus (strain SS14)</name>
    <dbReference type="NCBI Taxonomy" id="990650"/>
    <lineage>
        <taxon>Eukaryota</taxon>
        <taxon>Fungi</taxon>
        <taxon>Dikarya</taxon>
        <taxon>Basidiomycota</taxon>
        <taxon>Agaricomycotina</taxon>
        <taxon>Agaricomycetes</taxon>
        <taxon>Phallomycetidae</taxon>
        <taxon>Geastrales</taxon>
        <taxon>Sphaerobolaceae</taxon>
        <taxon>Sphaerobolus</taxon>
    </lineage>
</organism>
<dbReference type="InterPro" id="IPR053226">
    <property type="entry name" value="Pyrrolopyrazine_biosynth_F"/>
</dbReference>
<reference evidence="1 2" key="1">
    <citation type="submission" date="2014-06" db="EMBL/GenBank/DDBJ databases">
        <title>Evolutionary Origins and Diversification of the Mycorrhizal Mutualists.</title>
        <authorList>
            <consortium name="DOE Joint Genome Institute"/>
            <consortium name="Mycorrhizal Genomics Consortium"/>
            <person name="Kohler A."/>
            <person name="Kuo A."/>
            <person name="Nagy L.G."/>
            <person name="Floudas D."/>
            <person name="Copeland A."/>
            <person name="Barry K.W."/>
            <person name="Cichocki N."/>
            <person name="Veneault-Fourrey C."/>
            <person name="LaButti K."/>
            <person name="Lindquist E.A."/>
            <person name="Lipzen A."/>
            <person name="Lundell T."/>
            <person name="Morin E."/>
            <person name="Murat C."/>
            <person name="Riley R."/>
            <person name="Ohm R."/>
            <person name="Sun H."/>
            <person name="Tunlid A."/>
            <person name="Henrissat B."/>
            <person name="Grigoriev I.V."/>
            <person name="Hibbett D.S."/>
            <person name="Martin F."/>
        </authorList>
    </citation>
    <scope>NUCLEOTIDE SEQUENCE [LARGE SCALE GENOMIC DNA]</scope>
    <source>
        <strain evidence="1 2">SS14</strain>
    </source>
</reference>
<evidence type="ECO:0000313" key="1">
    <source>
        <dbReference type="EMBL" id="KIJ34555.1"/>
    </source>
</evidence>
<proteinExistence type="predicted"/>
<dbReference type="SUPFAM" id="SSF52540">
    <property type="entry name" value="P-loop containing nucleoside triphosphate hydrolases"/>
    <property type="match status" value="1"/>
</dbReference>
<protein>
    <recommendedName>
        <fullName evidence="3">Branched-chain-amino-acid aminotransferase-like protein 2</fullName>
    </recommendedName>
</protein>
<dbReference type="InterPro" id="IPR027417">
    <property type="entry name" value="P-loop_NTPase"/>
</dbReference>
<keyword evidence="2" id="KW-1185">Reference proteome</keyword>
<dbReference type="OrthoDB" id="2405944at2759"/>
<dbReference type="PANTHER" id="PTHR48419">
    <property type="entry name" value="SULFOTRANSFERASE DOMAIN-CONTAINING PROTEIN"/>
    <property type="match status" value="1"/>
</dbReference>
<gene>
    <name evidence="1" type="ORF">M422DRAFT_782868</name>
</gene>
<dbReference type="PANTHER" id="PTHR48419:SF1">
    <property type="entry name" value="SULFOTRANSFERASE DOMAIN-CONTAINING PROTEIN"/>
    <property type="match status" value="1"/>
</dbReference>